<feature type="region of interest" description="Disordered" evidence="1">
    <location>
        <begin position="1"/>
        <end position="32"/>
    </location>
</feature>
<name>A0ABR2FNP9_9ROSI</name>
<proteinExistence type="predicted"/>
<keyword evidence="3" id="KW-1185">Reference proteome</keyword>
<dbReference type="EMBL" id="JBBPBM010000005">
    <property type="protein sequence ID" value="KAK8583649.1"/>
    <property type="molecule type" value="Genomic_DNA"/>
</dbReference>
<feature type="compositionally biased region" description="Basic and acidic residues" evidence="1">
    <location>
        <begin position="1"/>
        <end position="22"/>
    </location>
</feature>
<evidence type="ECO:0000256" key="1">
    <source>
        <dbReference type="SAM" id="MobiDB-lite"/>
    </source>
</evidence>
<gene>
    <name evidence="2" type="ORF">V6N12_067912</name>
</gene>
<comment type="caution">
    <text evidence="2">The sequence shown here is derived from an EMBL/GenBank/DDBJ whole genome shotgun (WGS) entry which is preliminary data.</text>
</comment>
<reference evidence="2 3" key="1">
    <citation type="journal article" date="2024" name="G3 (Bethesda)">
        <title>Genome assembly of Hibiscus sabdariffa L. provides insights into metabolisms of medicinal natural products.</title>
        <authorList>
            <person name="Kim T."/>
        </authorList>
    </citation>
    <scope>NUCLEOTIDE SEQUENCE [LARGE SCALE GENOMIC DNA]</scope>
    <source>
        <strain evidence="2">TK-2024</strain>
        <tissue evidence="2">Old leaves</tissue>
    </source>
</reference>
<accession>A0ABR2FNP9</accession>
<protein>
    <submittedName>
        <fullName evidence="2">Uncharacterized protein</fullName>
    </submittedName>
</protein>
<organism evidence="2 3">
    <name type="scientific">Hibiscus sabdariffa</name>
    <name type="common">roselle</name>
    <dbReference type="NCBI Taxonomy" id="183260"/>
    <lineage>
        <taxon>Eukaryota</taxon>
        <taxon>Viridiplantae</taxon>
        <taxon>Streptophyta</taxon>
        <taxon>Embryophyta</taxon>
        <taxon>Tracheophyta</taxon>
        <taxon>Spermatophyta</taxon>
        <taxon>Magnoliopsida</taxon>
        <taxon>eudicotyledons</taxon>
        <taxon>Gunneridae</taxon>
        <taxon>Pentapetalae</taxon>
        <taxon>rosids</taxon>
        <taxon>malvids</taxon>
        <taxon>Malvales</taxon>
        <taxon>Malvaceae</taxon>
        <taxon>Malvoideae</taxon>
        <taxon>Hibiscus</taxon>
    </lineage>
</organism>
<evidence type="ECO:0000313" key="2">
    <source>
        <dbReference type="EMBL" id="KAK8583649.1"/>
    </source>
</evidence>
<evidence type="ECO:0000313" key="3">
    <source>
        <dbReference type="Proteomes" id="UP001472677"/>
    </source>
</evidence>
<sequence>MGDEKGPESQKRAPENEGDKNEPGMPQGCSWQGHMGAARLVLQRLWGVSGAQLCERLGAGCKGLWGHPLGLGLVG</sequence>
<dbReference type="Proteomes" id="UP001472677">
    <property type="component" value="Unassembled WGS sequence"/>
</dbReference>